<feature type="binding site" evidence="4">
    <location>
        <position position="237"/>
    </location>
    <ligand>
        <name>substrate</name>
    </ligand>
</feature>
<dbReference type="GO" id="GO:0052757">
    <property type="term" value="F:chondroitin hydrolase activity"/>
    <property type="evidence" value="ECO:0007669"/>
    <property type="project" value="TreeGrafter"/>
</dbReference>
<evidence type="ECO:0000313" key="5">
    <source>
        <dbReference type="EMBL" id="ANW99698.1"/>
    </source>
</evidence>
<evidence type="ECO:0000256" key="2">
    <source>
        <dbReference type="ARBA" id="ARBA00038358"/>
    </source>
</evidence>
<organism evidence="5 6">
    <name type="scientific">Thermoclostridium stercorarium subsp. thermolacticum DSM 2910</name>
    <dbReference type="NCBI Taxonomy" id="1121336"/>
    <lineage>
        <taxon>Bacteria</taxon>
        <taxon>Bacillati</taxon>
        <taxon>Bacillota</taxon>
        <taxon>Clostridia</taxon>
        <taxon>Eubacteriales</taxon>
        <taxon>Oscillospiraceae</taxon>
        <taxon>Thermoclostridium</taxon>
    </lineage>
</organism>
<gene>
    <name evidence="5" type="ORF">CSTERTH_11965</name>
</gene>
<dbReference type="PANTHER" id="PTHR36845:SF1">
    <property type="entry name" value="HYDROLASE, PUTATIVE (AFU_ORTHOLOGUE AFUA_7G05090)-RELATED"/>
    <property type="match status" value="1"/>
</dbReference>
<dbReference type="InterPro" id="IPR052369">
    <property type="entry name" value="UG_Glycosaminoglycan_Hydrolase"/>
</dbReference>
<dbReference type="Proteomes" id="UP000092971">
    <property type="component" value="Chromosome"/>
</dbReference>
<evidence type="ECO:0000256" key="1">
    <source>
        <dbReference type="ARBA" id="ARBA00022801"/>
    </source>
</evidence>
<dbReference type="RefSeq" id="WP_015360129.1">
    <property type="nucleotide sequence ID" value="NZ_CP014672.1"/>
</dbReference>
<proteinExistence type="inferred from homology"/>
<dbReference type="Pfam" id="PF07470">
    <property type="entry name" value="Glyco_hydro_88"/>
    <property type="match status" value="1"/>
</dbReference>
<feature type="active site" description="Nucleophile" evidence="3">
    <location>
        <position position="103"/>
    </location>
</feature>
<dbReference type="InterPro" id="IPR012341">
    <property type="entry name" value="6hp_glycosidase-like_sf"/>
</dbReference>
<protein>
    <submittedName>
        <fullName evidence="5">Glycosyl hydrolase family 88</fullName>
    </submittedName>
</protein>
<dbReference type="InterPro" id="IPR010905">
    <property type="entry name" value="Glyco_hydro_88"/>
</dbReference>
<dbReference type="PANTHER" id="PTHR36845">
    <property type="entry name" value="HYDROLASE, PUTATIVE (AFU_ORTHOLOGUE AFUA_7G05090)-RELATED"/>
    <property type="match status" value="1"/>
</dbReference>
<accession>A0A1B1YG13</accession>
<reference evidence="5 6" key="1">
    <citation type="submission" date="2016-02" db="EMBL/GenBank/DDBJ databases">
        <title>Comparison of Clostridium stercorarium subspecies using comparative genomics and transcriptomics.</title>
        <authorList>
            <person name="Schellenberg J."/>
            <person name="Thallinger G."/>
            <person name="Levin D.B."/>
            <person name="Zhang X."/>
            <person name="Alvare G."/>
            <person name="Fristensky B."/>
            <person name="Sparling R."/>
        </authorList>
    </citation>
    <scope>NUCLEOTIDE SEQUENCE [LARGE SCALE GENOMIC DNA]</scope>
    <source>
        <strain evidence="5 6">DSM 2910</strain>
    </source>
</reference>
<dbReference type="Gene3D" id="1.50.10.10">
    <property type="match status" value="1"/>
</dbReference>
<dbReference type="GO" id="GO:0000272">
    <property type="term" value="P:polysaccharide catabolic process"/>
    <property type="evidence" value="ECO:0007669"/>
    <property type="project" value="TreeGrafter"/>
</dbReference>
<dbReference type="SMR" id="A0A1B1YG13"/>
<feature type="active site" description="Proton donor" evidence="3">
    <location>
        <position position="161"/>
    </location>
</feature>
<feature type="binding site" evidence="4">
    <location>
        <position position="233"/>
    </location>
    <ligand>
        <name>substrate</name>
    </ligand>
</feature>
<sequence>MIEISAQDREWLESVWKKICSKMSKVVDNVGDKIPYTTIGGRFDDKFEEDPAWWTNGFWPGIMWLMYMGTKDEKYREKAEKAELRLDKVLFGLDGSFEGLHHDVGFMWHISSVANYRITGNPQSRIRGLIAANHLASRFNINGRFITAWNGKDREGWSIIDTMMNLPLLYWASEETGYSRYRRIAEAHADKTAENVVRPDGSVVHIIEYDIDTGEVIRTYGGQGYGVGSSWSRGQSWAIYGFALSYIHTRKNLYLDIAKRVAHYFISCIQDNNYIPAIDFRSPESPVYIDTTAGAIAASGMIEISKHVPEYEKKTYFSSALKILRALEKEHCSWSDATDSILQNGSEAYSGGIHKSIIYGDFFFIEAIMKLKELGILLW</sequence>
<dbReference type="InterPro" id="IPR008928">
    <property type="entry name" value="6-hairpin_glycosidase_sf"/>
</dbReference>
<comment type="similarity">
    <text evidence="2">Belongs to the glycosyl hydrolase 88 family.</text>
</comment>
<dbReference type="AlphaFoldDB" id="A0A1B1YG13"/>
<feature type="binding site" evidence="4">
    <location>
        <position position="103"/>
    </location>
    <ligand>
        <name>substrate</name>
    </ligand>
</feature>
<keyword evidence="1 5" id="KW-0378">Hydrolase</keyword>
<dbReference type="EMBL" id="CP014672">
    <property type="protein sequence ID" value="ANW99698.1"/>
    <property type="molecule type" value="Genomic_DNA"/>
</dbReference>
<evidence type="ECO:0000256" key="4">
    <source>
        <dbReference type="PIRSR" id="PIRSR610905-2"/>
    </source>
</evidence>
<feature type="binding site" evidence="4">
    <location>
        <position position="161"/>
    </location>
    <ligand>
        <name>substrate</name>
    </ligand>
</feature>
<evidence type="ECO:0000256" key="3">
    <source>
        <dbReference type="PIRSR" id="PIRSR610905-1"/>
    </source>
</evidence>
<name>A0A1B1YG13_THEST</name>
<dbReference type="OrthoDB" id="428577at2"/>
<evidence type="ECO:0000313" key="6">
    <source>
        <dbReference type="Proteomes" id="UP000092971"/>
    </source>
</evidence>
<dbReference type="SUPFAM" id="SSF48208">
    <property type="entry name" value="Six-hairpin glycosidases"/>
    <property type="match status" value="1"/>
</dbReference>